<sequence>MSRILPKHIILAFIAILSSSGLHPYSLKLQKTLNNLLLGKVYRCYSSTTWKIATMVCAQNGQNLVQLLTKDEHNWLVDRVKSSIARFWVGGIQFQHHWYWKYPTWRIPIKKSRWFIDFREDQKVVAHEDHLDSQGTYSKQHFICEENYFSRNDIFTKVTSHESVEKLLSNGRGGEIECASKCLLTHDCQVIVVKRDGTCKLYSVGRANRNIDCRSAGNQCFYRDKPKY</sequence>
<dbReference type="Proteomes" id="UP000515154">
    <property type="component" value="Linkage group LG3"/>
</dbReference>
<proteinExistence type="predicted"/>
<dbReference type="KEGG" id="osn:115209117"/>
<gene>
    <name evidence="4" type="primary">LOC115209117</name>
</gene>
<evidence type="ECO:0000256" key="1">
    <source>
        <dbReference type="SAM" id="SignalP"/>
    </source>
</evidence>
<evidence type="ECO:0000259" key="2">
    <source>
        <dbReference type="PROSITE" id="PS50041"/>
    </source>
</evidence>
<dbReference type="InterPro" id="IPR016186">
    <property type="entry name" value="C-type_lectin-like/link_sf"/>
</dbReference>
<dbReference type="CDD" id="cd00037">
    <property type="entry name" value="CLECT"/>
    <property type="match status" value="1"/>
</dbReference>
<name>A0A6P7S4H3_9MOLL</name>
<organism evidence="3 4">
    <name type="scientific">Octopus sinensis</name>
    <name type="common">East Asian common octopus</name>
    <dbReference type="NCBI Taxonomy" id="2607531"/>
    <lineage>
        <taxon>Eukaryota</taxon>
        <taxon>Metazoa</taxon>
        <taxon>Spiralia</taxon>
        <taxon>Lophotrochozoa</taxon>
        <taxon>Mollusca</taxon>
        <taxon>Cephalopoda</taxon>
        <taxon>Coleoidea</taxon>
        <taxon>Octopodiformes</taxon>
        <taxon>Octopoda</taxon>
        <taxon>Incirrata</taxon>
        <taxon>Octopodidae</taxon>
        <taxon>Octopus</taxon>
    </lineage>
</organism>
<evidence type="ECO:0000313" key="4">
    <source>
        <dbReference type="RefSeq" id="XP_029633109.1"/>
    </source>
</evidence>
<dbReference type="SUPFAM" id="SSF56436">
    <property type="entry name" value="C-type lectin-like"/>
    <property type="match status" value="1"/>
</dbReference>
<evidence type="ECO:0000313" key="3">
    <source>
        <dbReference type="Proteomes" id="UP000515154"/>
    </source>
</evidence>
<keyword evidence="1" id="KW-0732">Signal</keyword>
<protein>
    <submittedName>
        <fullName evidence="4">Uncharacterized protein LOC115209117</fullName>
    </submittedName>
</protein>
<dbReference type="RefSeq" id="XP_029633109.1">
    <property type="nucleotide sequence ID" value="XM_029777249.2"/>
</dbReference>
<dbReference type="InterPro" id="IPR016187">
    <property type="entry name" value="CTDL_fold"/>
</dbReference>
<reference evidence="4" key="1">
    <citation type="submission" date="2025-08" db="UniProtKB">
        <authorList>
            <consortium name="RefSeq"/>
        </authorList>
    </citation>
    <scope>IDENTIFICATION</scope>
</reference>
<feature type="chain" id="PRO_5028250117" evidence="1">
    <location>
        <begin position="22"/>
        <end position="228"/>
    </location>
</feature>
<accession>A0A6P7S4H3</accession>
<dbReference type="PROSITE" id="PS50041">
    <property type="entry name" value="C_TYPE_LECTIN_2"/>
    <property type="match status" value="1"/>
</dbReference>
<feature type="signal peptide" evidence="1">
    <location>
        <begin position="1"/>
        <end position="21"/>
    </location>
</feature>
<dbReference type="Gene3D" id="3.10.100.10">
    <property type="entry name" value="Mannose-Binding Protein A, subunit A"/>
    <property type="match status" value="1"/>
</dbReference>
<dbReference type="AlphaFoldDB" id="A0A6P7S4H3"/>
<feature type="domain" description="C-type lectin" evidence="2">
    <location>
        <begin position="43"/>
        <end position="145"/>
    </location>
</feature>
<keyword evidence="3" id="KW-1185">Reference proteome</keyword>
<dbReference type="InterPro" id="IPR001304">
    <property type="entry name" value="C-type_lectin-like"/>
</dbReference>